<gene>
    <name evidence="1" type="ORF">MESS2_1230005</name>
</gene>
<evidence type="ECO:0000313" key="2">
    <source>
        <dbReference type="Proteomes" id="UP000012062"/>
    </source>
</evidence>
<keyword evidence="2" id="KW-1185">Reference proteome</keyword>
<dbReference type="STRING" id="1297569.MESS2_1230005"/>
<dbReference type="EMBL" id="CAUM01000028">
    <property type="protein sequence ID" value="CCV04204.1"/>
    <property type="molecule type" value="Genomic_DNA"/>
</dbReference>
<accession>M5EHV8</accession>
<sequence length="57" mass="6387">MRQPTEKSRLFVNLVGEVDPPLYLNGTSQQPRYVSPDYISPGGSAGWLKKLKRKILG</sequence>
<comment type="caution">
    <text evidence="1">The sequence shown here is derived from an EMBL/GenBank/DDBJ whole genome shotgun (WGS) entry which is preliminary data.</text>
</comment>
<dbReference type="Proteomes" id="UP000012062">
    <property type="component" value="Unassembled WGS sequence"/>
</dbReference>
<name>M5EHV8_9HYPH</name>
<protein>
    <submittedName>
        <fullName evidence="1">Uncharacterized protein</fullName>
    </submittedName>
</protein>
<dbReference type="AlphaFoldDB" id="M5EHV8"/>
<evidence type="ECO:0000313" key="1">
    <source>
        <dbReference type="EMBL" id="CCV04204.1"/>
    </source>
</evidence>
<proteinExistence type="predicted"/>
<organism evidence="1 2">
    <name type="scientific">Mesorhizobium metallidurans STM 2683</name>
    <dbReference type="NCBI Taxonomy" id="1297569"/>
    <lineage>
        <taxon>Bacteria</taxon>
        <taxon>Pseudomonadati</taxon>
        <taxon>Pseudomonadota</taxon>
        <taxon>Alphaproteobacteria</taxon>
        <taxon>Hyphomicrobiales</taxon>
        <taxon>Phyllobacteriaceae</taxon>
        <taxon>Mesorhizobium</taxon>
    </lineage>
</organism>
<reference evidence="1 2" key="1">
    <citation type="submission" date="2013-02" db="EMBL/GenBank/DDBJ databases">
        <authorList>
            <person name="Genoscope - CEA"/>
        </authorList>
    </citation>
    <scope>NUCLEOTIDE SEQUENCE [LARGE SCALE GENOMIC DNA]</scope>
    <source>
        <strain evidence="1 2">STM 2683</strain>
    </source>
</reference>